<sequence length="342" mass="37714">MFHLLKAAALLLLASSAAADKYIVENDWSGSEMGLVTMIPAAINSTDDFLGYTTVTGNTWRDQGAQRLLRELEFANLTDYPVYNGAVYPLAHLLLTTKPWMLRANPTGGDPFRIQANRGHAQTKAQNESAINFLINSVKKYPNEVTIVAAGTMTNLALAVRMDPTFASSTKKLVIQGGYVDTNLYQAFGSETLGFGAEDVGSDFNFLFDPEAAKIVLNAGFPHIQIVGQVGNDILLTKEIGDRILSRNTTVTTAIKNYYPFFYNIPLWDEVAAAVSVHPELVLESQEIYMDVDIGYTGNYYGRSMVWKSGYQPADAQKVEFVTKVNSTAFYDYLVDAIQSTF</sequence>
<dbReference type="EMBL" id="KE651167">
    <property type="protein sequence ID" value="EEB09704.2"/>
    <property type="molecule type" value="Genomic_DNA"/>
</dbReference>
<evidence type="ECO:0000259" key="3">
    <source>
        <dbReference type="Pfam" id="PF01156"/>
    </source>
</evidence>
<dbReference type="RefSeq" id="XP_002175997.2">
    <property type="nucleotide sequence ID" value="XM_002175961.2"/>
</dbReference>
<evidence type="ECO:0000256" key="1">
    <source>
        <dbReference type="ARBA" id="ARBA00009176"/>
    </source>
</evidence>
<keyword evidence="2" id="KW-0732">Signal</keyword>
<dbReference type="Gene3D" id="3.90.245.10">
    <property type="entry name" value="Ribonucleoside hydrolase-like"/>
    <property type="match status" value="1"/>
</dbReference>
<accession>B6K850</accession>
<keyword evidence="4" id="KW-0378">Hydrolase</keyword>
<reference evidence="4 5" key="1">
    <citation type="journal article" date="2011" name="Science">
        <title>Comparative functional genomics of the fission yeasts.</title>
        <authorList>
            <person name="Rhind N."/>
            <person name="Chen Z."/>
            <person name="Yassour M."/>
            <person name="Thompson D.A."/>
            <person name="Haas B.J."/>
            <person name="Habib N."/>
            <person name="Wapinski I."/>
            <person name="Roy S."/>
            <person name="Lin M.F."/>
            <person name="Heiman D.I."/>
            <person name="Young S.K."/>
            <person name="Furuya K."/>
            <person name="Guo Y."/>
            <person name="Pidoux A."/>
            <person name="Chen H.M."/>
            <person name="Robbertse B."/>
            <person name="Goldberg J.M."/>
            <person name="Aoki K."/>
            <person name="Bayne E.H."/>
            <person name="Berlin A.M."/>
            <person name="Desjardins C.A."/>
            <person name="Dobbs E."/>
            <person name="Dukaj L."/>
            <person name="Fan L."/>
            <person name="FitzGerald M.G."/>
            <person name="French C."/>
            <person name="Gujja S."/>
            <person name="Hansen K."/>
            <person name="Keifenheim D."/>
            <person name="Levin J.Z."/>
            <person name="Mosher R.A."/>
            <person name="Mueller C.A."/>
            <person name="Pfiffner J."/>
            <person name="Priest M."/>
            <person name="Russ C."/>
            <person name="Smialowska A."/>
            <person name="Swoboda P."/>
            <person name="Sykes S.M."/>
            <person name="Vaughn M."/>
            <person name="Vengrova S."/>
            <person name="Yoder R."/>
            <person name="Zeng Q."/>
            <person name="Allshire R."/>
            <person name="Baulcombe D."/>
            <person name="Birren B.W."/>
            <person name="Brown W."/>
            <person name="Ekwall K."/>
            <person name="Kellis M."/>
            <person name="Leatherwood J."/>
            <person name="Levin H."/>
            <person name="Margalit H."/>
            <person name="Martienssen R."/>
            <person name="Nieduszynski C.A."/>
            <person name="Spatafora J.W."/>
            <person name="Friedman N."/>
            <person name="Dalgaard J.Z."/>
            <person name="Baumann P."/>
            <person name="Niki H."/>
            <person name="Regev A."/>
            <person name="Nusbaum C."/>
        </authorList>
    </citation>
    <scope>NUCLEOTIDE SEQUENCE [LARGE SCALE GENOMIC DNA]</scope>
    <source>
        <strain evidence="5">yFS275 / FY16936</strain>
    </source>
</reference>
<dbReference type="Proteomes" id="UP000001744">
    <property type="component" value="Unassembled WGS sequence"/>
</dbReference>
<gene>
    <name evidence="4" type="ORF">SJAG_04927</name>
</gene>
<evidence type="ECO:0000313" key="5">
    <source>
        <dbReference type="Proteomes" id="UP000001744"/>
    </source>
</evidence>
<dbReference type="Pfam" id="PF01156">
    <property type="entry name" value="IU_nuc_hydro"/>
    <property type="match status" value="1"/>
</dbReference>
<dbReference type="GeneID" id="7050358"/>
<dbReference type="eggNOG" id="KOG2938">
    <property type="taxonomic scope" value="Eukaryota"/>
</dbReference>
<feature type="signal peptide" evidence="2">
    <location>
        <begin position="1"/>
        <end position="19"/>
    </location>
</feature>
<feature type="domain" description="Inosine/uridine-preferring nucleoside hydrolase" evidence="3">
    <location>
        <begin position="45"/>
        <end position="332"/>
    </location>
</feature>
<dbReference type="OrthoDB" id="432381at2759"/>
<dbReference type="AlphaFoldDB" id="B6K850"/>
<keyword evidence="5" id="KW-1185">Reference proteome</keyword>
<dbReference type="PANTHER" id="PTHR46190">
    <property type="entry name" value="SI:CH211-201H21.5-RELATED"/>
    <property type="match status" value="1"/>
</dbReference>
<evidence type="ECO:0000256" key="2">
    <source>
        <dbReference type="SAM" id="SignalP"/>
    </source>
</evidence>
<organism evidence="4 5">
    <name type="scientific">Schizosaccharomyces japonicus (strain yFS275 / FY16936)</name>
    <name type="common">Fission yeast</name>
    <dbReference type="NCBI Taxonomy" id="402676"/>
    <lineage>
        <taxon>Eukaryota</taxon>
        <taxon>Fungi</taxon>
        <taxon>Dikarya</taxon>
        <taxon>Ascomycota</taxon>
        <taxon>Taphrinomycotina</taxon>
        <taxon>Schizosaccharomycetes</taxon>
        <taxon>Schizosaccharomycetales</taxon>
        <taxon>Schizosaccharomycetaceae</taxon>
        <taxon>Schizosaccharomyces</taxon>
    </lineage>
</organism>
<dbReference type="InterPro" id="IPR036452">
    <property type="entry name" value="Ribo_hydro-like"/>
</dbReference>
<dbReference type="JaponicusDB" id="SJAG_04927"/>
<dbReference type="InterPro" id="IPR052775">
    <property type="entry name" value="IUN_hydrolase"/>
</dbReference>
<dbReference type="InterPro" id="IPR001910">
    <property type="entry name" value="Inosine/uridine_hydrolase_dom"/>
</dbReference>
<dbReference type="HOGENOM" id="CLU_036838_7_0_1"/>
<comment type="similarity">
    <text evidence="1">Belongs to the IUNH family.</text>
</comment>
<proteinExistence type="inferred from homology"/>
<feature type="chain" id="PRO_5002847590" evidence="2">
    <location>
        <begin position="20"/>
        <end position="342"/>
    </location>
</feature>
<dbReference type="VEuPathDB" id="FungiDB:SJAG_04927"/>
<name>B6K850_SCHJY</name>
<dbReference type="GO" id="GO:0016799">
    <property type="term" value="F:hydrolase activity, hydrolyzing N-glycosyl compounds"/>
    <property type="evidence" value="ECO:0007669"/>
    <property type="project" value="InterPro"/>
</dbReference>
<dbReference type="STRING" id="402676.B6K850"/>
<protein>
    <submittedName>
        <fullName evidence="4">Inosine-uridine preferring nucleoside hydrolase</fullName>
    </submittedName>
</protein>
<evidence type="ECO:0000313" key="4">
    <source>
        <dbReference type="EMBL" id="EEB09704.2"/>
    </source>
</evidence>
<dbReference type="PANTHER" id="PTHR46190:SF1">
    <property type="entry name" value="SI:CH211-201H21.5"/>
    <property type="match status" value="1"/>
</dbReference>
<dbReference type="SUPFAM" id="SSF53590">
    <property type="entry name" value="Nucleoside hydrolase"/>
    <property type="match status" value="1"/>
</dbReference>